<comment type="caution">
    <text evidence="2">The sequence shown here is derived from an EMBL/GenBank/DDBJ whole genome shotgun (WGS) entry which is preliminary data.</text>
</comment>
<proteinExistence type="predicted"/>
<gene>
    <name evidence="2" type="ORF">SAMEA2070301_00393</name>
    <name evidence="3" type="ORF">SAMEA2152244_00331</name>
</gene>
<feature type="compositionally biased region" description="Basic and acidic residues" evidence="1">
    <location>
        <begin position="47"/>
        <end position="57"/>
    </location>
</feature>
<reference evidence="4 5" key="1">
    <citation type="submission" date="2016-11" db="EMBL/GenBank/DDBJ databases">
        <authorList>
            <consortium name="Pathogen Informatics"/>
        </authorList>
    </citation>
    <scope>NUCLEOTIDE SEQUENCE [LARGE SCALE GENOMIC DNA]</scope>
    <source>
        <strain evidence="2 5">104</strain>
        <strain evidence="3 4">696</strain>
    </source>
</reference>
<dbReference type="EMBL" id="FSHM01000001">
    <property type="protein sequence ID" value="SIA15231.1"/>
    <property type="molecule type" value="Genomic_DNA"/>
</dbReference>
<accession>A0A1N0PSR8</accession>
<protein>
    <submittedName>
        <fullName evidence="2">Uncharacterized protein</fullName>
    </submittedName>
</protein>
<sequence length="57" mass="6194">MNGSQEAEIAQIPSSTKTPDFGKTYSGDERGLGAALRDSYGNKRIHHETDKLTGRSI</sequence>
<evidence type="ECO:0000313" key="2">
    <source>
        <dbReference type="EMBL" id="SIA15231.1"/>
    </source>
</evidence>
<dbReference type="Proteomes" id="UP000184831">
    <property type="component" value="Unassembled WGS sequence"/>
</dbReference>
<feature type="region of interest" description="Disordered" evidence="1">
    <location>
        <begin position="1"/>
        <end position="57"/>
    </location>
</feature>
<dbReference type="EMBL" id="FSQE01000001">
    <property type="protein sequence ID" value="SIL85778.1"/>
    <property type="molecule type" value="Genomic_DNA"/>
</dbReference>
<organism evidence="2 5">
    <name type="scientific">Mycobacteroides abscessus subsp. abscessus</name>
    <dbReference type="NCBI Taxonomy" id="1185650"/>
    <lineage>
        <taxon>Bacteria</taxon>
        <taxon>Bacillati</taxon>
        <taxon>Actinomycetota</taxon>
        <taxon>Actinomycetes</taxon>
        <taxon>Mycobacteriales</taxon>
        <taxon>Mycobacteriaceae</taxon>
        <taxon>Mycobacteroides</taxon>
        <taxon>Mycobacteroides abscessus</taxon>
    </lineage>
</organism>
<name>A0A1N0PSR8_9MYCO</name>
<evidence type="ECO:0000313" key="4">
    <source>
        <dbReference type="Proteomes" id="UP000184831"/>
    </source>
</evidence>
<dbReference type="Proteomes" id="UP000185210">
    <property type="component" value="Unassembled WGS sequence"/>
</dbReference>
<evidence type="ECO:0000313" key="5">
    <source>
        <dbReference type="Proteomes" id="UP000185210"/>
    </source>
</evidence>
<dbReference type="AlphaFoldDB" id="A0A1N0PSR8"/>
<evidence type="ECO:0000313" key="3">
    <source>
        <dbReference type="EMBL" id="SIL85778.1"/>
    </source>
</evidence>
<evidence type="ECO:0000256" key="1">
    <source>
        <dbReference type="SAM" id="MobiDB-lite"/>
    </source>
</evidence>